<dbReference type="PROSITE" id="PS50263">
    <property type="entry name" value="CN_HYDROLASE"/>
    <property type="match status" value="1"/>
</dbReference>
<reference evidence="5 6" key="1">
    <citation type="submission" date="2024-11" db="EMBL/GenBank/DDBJ databases">
        <title>Chromosome-level genome assembly of the freshwater bivalve Anodonta woodiana.</title>
        <authorList>
            <person name="Chen X."/>
        </authorList>
    </citation>
    <scope>NUCLEOTIDE SEQUENCE [LARGE SCALE GENOMIC DNA]</scope>
    <source>
        <strain evidence="5">MN2024</strain>
        <tissue evidence="5">Gills</tissue>
    </source>
</reference>
<dbReference type="EMBL" id="JBJQND010000017">
    <property type="protein sequence ID" value="KAL3842249.1"/>
    <property type="molecule type" value="Genomic_DNA"/>
</dbReference>
<dbReference type="SUPFAM" id="SSF56317">
    <property type="entry name" value="Carbon-nitrogen hydrolase"/>
    <property type="match status" value="1"/>
</dbReference>
<dbReference type="InterPro" id="IPR003010">
    <property type="entry name" value="C-N_Hydrolase"/>
</dbReference>
<dbReference type="PANTHER" id="PTHR10609">
    <property type="entry name" value="BIOTINIDASE-RELATED"/>
    <property type="match status" value="1"/>
</dbReference>
<evidence type="ECO:0000313" key="6">
    <source>
        <dbReference type="Proteomes" id="UP001634394"/>
    </source>
</evidence>
<proteinExistence type="inferred from homology"/>
<feature type="chain" id="PRO_5044725031" description="CN hydrolase domain-containing protein" evidence="3">
    <location>
        <begin position="19"/>
        <end position="533"/>
    </location>
</feature>
<feature type="signal peptide" evidence="3">
    <location>
        <begin position="1"/>
        <end position="18"/>
    </location>
</feature>
<comment type="similarity">
    <text evidence="1">Belongs to the carbon-nitrogen hydrolase superfamily. BTD/VNN family.</text>
</comment>
<name>A0ABD3U148_SINWO</name>
<dbReference type="Pfam" id="PF19018">
    <property type="entry name" value="Vanin_C"/>
    <property type="match status" value="1"/>
</dbReference>
<dbReference type="InterPro" id="IPR040154">
    <property type="entry name" value="Biotinidase/VNN"/>
</dbReference>
<dbReference type="EMBL" id="JBJQND010000017">
    <property type="protein sequence ID" value="KAL3842248.1"/>
    <property type="molecule type" value="Genomic_DNA"/>
</dbReference>
<gene>
    <name evidence="5" type="ORF">ACJMK2_020283</name>
</gene>
<sequence length="533" mass="59984">MMTSLWLFQALILPYVLGVTENTYRAAVYEHVIISQINPALPCNRSVALALMRRNLDVYERQAKYAASLKVDIMVFPEYGITGFDQTRDSMIPYLENVPDPSFRWNPCLEQNRFPECDVQIALSCMARKYKIYIVANMGDIKYCDPSNDQTCPTDGRFQFNTNVIYDKNGTFVARYHKRNLWDESPLFDGAPEPELTAFDTPYGKFGTVVCADMLFQSPTQDLIRQKKVKNLFVTAAWNVYFPYVIPTQMFAGLSKLSEINLIVSNARSKENKIASSGIFSANRVANMSGPDFDSPDGVFLSADLPFEPIVSSKKTNITIDKRTDEIVGNESSFEKSDHMGFKYSYKLLNKLADEISICKGRACCRLAYEFANNSNNELYALGATDSGIEEPGLLHLQTCVVHRCEGKDKSSCNKPITSATSTFSKIILQGKFTAKFVIPQVITVPRLGTYSMEMDSYTFDKEKNVLISAGFQNPVLSILLLGNTNDTNFVPPHNVKAAESRNKADKIFLSQTSVVKLVIVFSYVFCFRSLWN</sequence>
<dbReference type="Pfam" id="PF00795">
    <property type="entry name" value="CN_hydrolase"/>
    <property type="match status" value="1"/>
</dbReference>
<dbReference type="InterPro" id="IPR043957">
    <property type="entry name" value="Vanin_C"/>
</dbReference>
<dbReference type="InterPro" id="IPR036526">
    <property type="entry name" value="C-N_Hydrolase_sf"/>
</dbReference>
<evidence type="ECO:0000313" key="5">
    <source>
        <dbReference type="EMBL" id="KAL3842248.1"/>
    </source>
</evidence>
<comment type="caution">
    <text evidence="5">The sequence shown here is derived from an EMBL/GenBank/DDBJ whole genome shotgun (WGS) entry which is preliminary data.</text>
</comment>
<organism evidence="5 6">
    <name type="scientific">Sinanodonta woodiana</name>
    <name type="common">Chinese pond mussel</name>
    <name type="synonym">Anodonta woodiana</name>
    <dbReference type="NCBI Taxonomy" id="1069815"/>
    <lineage>
        <taxon>Eukaryota</taxon>
        <taxon>Metazoa</taxon>
        <taxon>Spiralia</taxon>
        <taxon>Lophotrochozoa</taxon>
        <taxon>Mollusca</taxon>
        <taxon>Bivalvia</taxon>
        <taxon>Autobranchia</taxon>
        <taxon>Heteroconchia</taxon>
        <taxon>Palaeoheterodonta</taxon>
        <taxon>Unionida</taxon>
        <taxon>Unionoidea</taxon>
        <taxon>Unionidae</taxon>
        <taxon>Unioninae</taxon>
        <taxon>Sinanodonta</taxon>
    </lineage>
</organism>
<dbReference type="PANTHER" id="PTHR10609:SF27">
    <property type="entry name" value="CN HYDROLASE DOMAIN-CONTAINING PROTEIN-RELATED"/>
    <property type="match status" value="1"/>
</dbReference>
<dbReference type="Proteomes" id="UP001634394">
    <property type="component" value="Unassembled WGS sequence"/>
</dbReference>
<evidence type="ECO:0000256" key="2">
    <source>
        <dbReference type="ARBA" id="ARBA00022801"/>
    </source>
</evidence>
<keyword evidence="2" id="KW-0378">Hydrolase</keyword>
<feature type="domain" description="CN hydrolase" evidence="4">
    <location>
        <begin position="37"/>
        <end position="322"/>
    </location>
</feature>
<accession>A0ABD3U148</accession>
<evidence type="ECO:0000256" key="3">
    <source>
        <dbReference type="SAM" id="SignalP"/>
    </source>
</evidence>
<keyword evidence="6" id="KW-1185">Reference proteome</keyword>
<protein>
    <recommendedName>
        <fullName evidence="4">CN hydrolase domain-containing protein</fullName>
    </recommendedName>
</protein>
<evidence type="ECO:0000256" key="1">
    <source>
        <dbReference type="ARBA" id="ARBA00008225"/>
    </source>
</evidence>
<evidence type="ECO:0000259" key="4">
    <source>
        <dbReference type="PROSITE" id="PS50263"/>
    </source>
</evidence>
<keyword evidence="3" id="KW-0732">Signal</keyword>
<dbReference type="AlphaFoldDB" id="A0ABD3U148"/>
<dbReference type="Gene3D" id="3.60.110.10">
    <property type="entry name" value="Carbon-nitrogen hydrolase"/>
    <property type="match status" value="1"/>
</dbReference>
<dbReference type="GO" id="GO:0016787">
    <property type="term" value="F:hydrolase activity"/>
    <property type="evidence" value="ECO:0007669"/>
    <property type="project" value="UniProtKB-KW"/>
</dbReference>